<evidence type="ECO:0000313" key="4">
    <source>
        <dbReference type="Proteomes" id="UP000596311"/>
    </source>
</evidence>
<dbReference type="InterPro" id="IPR029063">
    <property type="entry name" value="SAM-dependent_MTases_sf"/>
</dbReference>
<proteinExistence type="predicted"/>
<organism evidence="3 4">
    <name type="scientific">Streptomyces koyangensis</name>
    <dbReference type="NCBI Taxonomy" id="188770"/>
    <lineage>
        <taxon>Bacteria</taxon>
        <taxon>Bacillati</taxon>
        <taxon>Actinomycetota</taxon>
        <taxon>Actinomycetes</taxon>
        <taxon>Kitasatosporales</taxon>
        <taxon>Streptomycetaceae</taxon>
        <taxon>Streptomyces</taxon>
        <taxon>Streptomyces aurantiacus group</taxon>
    </lineage>
</organism>
<gene>
    <name evidence="3" type="ORF">G9U55_27975</name>
</gene>
<keyword evidence="3" id="KW-0808">Transferase</keyword>
<name>A0ABX7EL73_9ACTN</name>
<feature type="region of interest" description="Disordered" evidence="1">
    <location>
        <begin position="228"/>
        <end position="256"/>
    </location>
</feature>
<dbReference type="GO" id="GO:0032259">
    <property type="term" value="P:methylation"/>
    <property type="evidence" value="ECO:0007669"/>
    <property type="project" value="UniProtKB-KW"/>
</dbReference>
<accession>A0ABX7EL73</accession>
<dbReference type="GO" id="GO:0008168">
    <property type="term" value="F:methyltransferase activity"/>
    <property type="evidence" value="ECO:0007669"/>
    <property type="project" value="UniProtKB-KW"/>
</dbReference>
<protein>
    <submittedName>
        <fullName evidence="3">Class I SAM-dependent methyltransferase</fullName>
    </submittedName>
</protein>
<sequence length="256" mass="27311">MPTTPDLWHHYGRERATRDRTVPRAFRWDWAQADGPGAEVLGDLGGRVVGELGSGAGRHAAHLVAYHAPAEVVAVDASPAQHARADGLYGHLAPRLNFVHAGAVEHLRGRAGAYDVLYSVFGAVDFTEPRELLPVACAALRPGGRLVFSTLARHVGGAPARPEVTATEIPARTPGGAAVSMRRWVLAESVWVTALERSGFTGVRTDVLPVAGDREHAADTLLVRAFRAAGRGPGRQRPVSSPSRATTRPARTTRSR</sequence>
<feature type="domain" description="Methyltransferase" evidence="2">
    <location>
        <begin position="51"/>
        <end position="144"/>
    </location>
</feature>
<dbReference type="SUPFAM" id="SSF53335">
    <property type="entry name" value="S-adenosyl-L-methionine-dependent methyltransferases"/>
    <property type="match status" value="1"/>
</dbReference>
<dbReference type="Gene3D" id="3.40.50.150">
    <property type="entry name" value="Vaccinia Virus protein VP39"/>
    <property type="match status" value="1"/>
</dbReference>
<keyword evidence="4" id="KW-1185">Reference proteome</keyword>
<dbReference type="RefSeq" id="WP_203216209.1">
    <property type="nucleotide sequence ID" value="NZ_CP049945.1"/>
</dbReference>
<dbReference type="InterPro" id="IPR041698">
    <property type="entry name" value="Methyltransf_25"/>
</dbReference>
<evidence type="ECO:0000313" key="3">
    <source>
        <dbReference type="EMBL" id="QRF05621.1"/>
    </source>
</evidence>
<dbReference type="CDD" id="cd02440">
    <property type="entry name" value="AdoMet_MTases"/>
    <property type="match status" value="1"/>
</dbReference>
<evidence type="ECO:0000256" key="1">
    <source>
        <dbReference type="SAM" id="MobiDB-lite"/>
    </source>
</evidence>
<reference evidence="3 4" key="1">
    <citation type="submission" date="2020-03" db="EMBL/GenBank/DDBJ databases">
        <title>Genome mining and metabolic profiling illuminate the polycyclic tetramate macrolactams from Streptomyces koyangensis SCSIO 5802.</title>
        <authorList>
            <person name="Ding W."/>
        </authorList>
    </citation>
    <scope>NUCLEOTIDE SEQUENCE [LARGE SCALE GENOMIC DNA]</scope>
    <source>
        <strain evidence="3 4">SCSIO 5802</strain>
    </source>
</reference>
<dbReference type="Pfam" id="PF13649">
    <property type="entry name" value="Methyltransf_25"/>
    <property type="match status" value="1"/>
</dbReference>
<evidence type="ECO:0000259" key="2">
    <source>
        <dbReference type="Pfam" id="PF13649"/>
    </source>
</evidence>
<keyword evidence="3" id="KW-0489">Methyltransferase</keyword>
<feature type="compositionally biased region" description="Low complexity" evidence="1">
    <location>
        <begin position="228"/>
        <end position="250"/>
    </location>
</feature>
<dbReference type="EMBL" id="CP049945">
    <property type="protein sequence ID" value="QRF05621.1"/>
    <property type="molecule type" value="Genomic_DNA"/>
</dbReference>
<dbReference type="Proteomes" id="UP000596311">
    <property type="component" value="Chromosome"/>
</dbReference>